<feature type="domain" description="PsrA tetracyclin repressor-like C-terminal" evidence="5">
    <location>
        <begin position="162"/>
        <end position="228"/>
    </location>
</feature>
<dbReference type="Gene3D" id="1.10.357.10">
    <property type="entry name" value="Tetracycline Repressor, domain 2"/>
    <property type="match status" value="1"/>
</dbReference>
<evidence type="ECO:0000256" key="4">
    <source>
        <dbReference type="SAM" id="MobiDB-lite"/>
    </source>
</evidence>
<feature type="region of interest" description="Disordered" evidence="4">
    <location>
        <begin position="140"/>
        <end position="161"/>
    </location>
</feature>
<dbReference type="InterPro" id="IPR041586">
    <property type="entry name" value="PsrA_TetR_C"/>
</dbReference>
<dbReference type="EMBL" id="SMKY01000043">
    <property type="protein sequence ID" value="TDD84620.1"/>
    <property type="molecule type" value="Genomic_DNA"/>
</dbReference>
<name>A0A4R5BI76_9ACTN</name>
<organism evidence="6 7">
    <name type="scientific">Actinomadura darangshiensis</name>
    <dbReference type="NCBI Taxonomy" id="705336"/>
    <lineage>
        <taxon>Bacteria</taxon>
        <taxon>Bacillati</taxon>
        <taxon>Actinomycetota</taxon>
        <taxon>Actinomycetes</taxon>
        <taxon>Streptosporangiales</taxon>
        <taxon>Thermomonosporaceae</taxon>
        <taxon>Actinomadura</taxon>
    </lineage>
</organism>
<evidence type="ECO:0000313" key="7">
    <source>
        <dbReference type="Proteomes" id="UP000295578"/>
    </source>
</evidence>
<dbReference type="InterPro" id="IPR050109">
    <property type="entry name" value="HTH-type_TetR-like_transc_reg"/>
</dbReference>
<dbReference type="OrthoDB" id="2356263at2"/>
<dbReference type="InterPro" id="IPR009057">
    <property type="entry name" value="Homeodomain-like_sf"/>
</dbReference>
<dbReference type="Proteomes" id="UP000295578">
    <property type="component" value="Unassembled WGS sequence"/>
</dbReference>
<keyword evidence="3" id="KW-0804">Transcription</keyword>
<evidence type="ECO:0000259" key="5">
    <source>
        <dbReference type="Pfam" id="PF17939"/>
    </source>
</evidence>
<evidence type="ECO:0000256" key="3">
    <source>
        <dbReference type="ARBA" id="ARBA00023163"/>
    </source>
</evidence>
<feature type="compositionally biased region" description="Pro residues" evidence="4">
    <location>
        <begin position="150"/>
        <end position="159"/>
    </location>
</feature>
<dbReference type="GO" id="GO:0000976">
    <property type="term" value="F:transcription cis-regulatory region binding"/>
    <property type="evidence" value="ECO:0007669"/>
    <property type="project" value="TreeGrafter"/>
</dbReference>
<evidence type="ECO:0000313" key="6">
    <source>
        <dbReference type="EMBL" id="TDD84620.1"/>
    </source>
</evidence>
<dbReference type="PANTHER" id="PTHR30055:SF234">
    <property type="entry name" value="HTH-TYPE TRANSCRIPTIONAL REGULATOR BETI"/>
    <property type="match status" value="1"/>
</dbReference>
<proteinExistence type="predicted"/>
<gene>
    <name evidence="6" type="ORF">E1293_12535</name>
</gene>
<keyword evidence="7" id="KW-1185">Reference proteome</keyword>
<protein>
    <submittedName>
        <fullName evidence="6">TetR family transcriptional regulator</fullName>
    </submittedName>
</protein>
<evidence type="ECO:0000256" key="2">
    <source>
        <dbReference type="ARBA" id="ARBA00023125"/>
    </source>
</evidence>
<dbReference type="SUPFAM" id="SSF46689">
    <property type="entry name" value="Homeodomain-like"/>
    <property type="match status" value="1"/>
</dbReference>
<reference evidence="6 7" key="1">
    <citation type="submission" date="2019-03" db="EMBL/GenBank/DDBJ databases">
        <title>Draft genome sequences of novel Actinobacteria.</title>
        <authorList>
            <person name="Sahin N."/>
            <person name="Ay H."/>
            <person name="Saygin H."/>
        </authorList>
    </citation>
    <scope>NUCLEOTIDE SEQUENCE [LARGE SCALE GENOMIC DNA]</scope>
    <source>
        <strain evidence="6 7">DSM 45941</strain>
    </source>
</reference>
<dbReference type="Pfam" id="PF17939">
    <property type="entry name" value="TetR_C_30"/>
    <property type="match status" value="1"/>
</dbReference>
<sequence length="239" mass="25793">MVAVSGEKADGATGTAPGAHDTRARLIDVAERLFAELGIESVSLRIVGIEAGQRNNSAAQYHFGSKAGLIAAIIAARSAAVDGRRAELVAALRSADRRPGPADLVALLVLPLVETIDATSERTWYLRFLANAMDHPMLDAPWRPGRSRPPGAPDPPDPPGLRYLRRELKRLLPDLPDAEFERRMRWTSMTTFRVLADYERQRSTTAGAPPSRQVVSDLTRMLVALLTAPYPAPGPSSGG</sequence>
<keyword evidence="2" id="KW-0238">DNA-binding</keyword>
<evidence type="ECO:0000256" key="1">
    <source>
        <dbReference type="ARBA" id="ARBA00023015"/>
    </source>
</evidence>
<dbReference type="PANTHER" id="PTHR30055">
    <property type="entry name" value="HTH-TYPE TRANSCRIPTIONAL REGULATOR RUTR"/>
    <property type="match status" value="1"/>
</dbReference>
<accession>A0A4R5BI76</accession>
<dbReference type="GO" id="GO:0003700">
    <property type="term" value="F:DNA-binding transcription factor activity"/>
    <property type="evidence" value="ECO:0007669"/>
    <property type="project" value="TreeGrafter"/>
</dbReference>
<dbReference type="AlphaFoldDB" id="A0A4R5BI76"/>
<comment type="caution">
    <text evidence="6">The sequence shown here is derived from an EMBL/GenBank/DDBJ whole genome shotgun (WGS) entry which is preliminary data.</text>
</comment>
<keyword evidence="1" id="KW-0805">Transcription regulation</keyword>